<dbReference type="InterPro" id="IPR001254">
    <property type="entry name" value="Trypsin_dom"/>
</dbReference>
<dbReference type="InterPro" id="IPR018114">
    <property type="entry name" value="TRYPSIN_HIS"/>
</dbReference>
<dbReference type="GO" id="GO:0006508">
    <property type="term" value="P:proteolysis"/>
    <property type="evidence" value="ECO:0007669"/>
    <property type="project" value="UniProtKB-KW"/>
</dbReference>
<dbReference type="PROSITE" id="PS00135">
    <property type="entry name" value="TRYPSIN_SER"/>
    <property type="match status" value="1"/>
</dbReference>
<dbReference type="PANTHER" id="PTHR24271">
    <property type="entry name" value="KALLIKREIN-RELATED"/>
    <property type="match status" value="1"/>
</dbReference>
<reference evidence="10" key="1">
    <citation type="journal article" date="2013" name="Nat. Biotechnol.">
        <title>Chinese hamster genome sequenced from sorted chromosomes.</title>
        <authorList>
            <person name="Brinkrolf K."/>
            <person name="Rupp O."/>
            <person name="Laux H."/>
            <person name="Kollin F."/>
            <person name="Ernst W."/>
            <person name="Linke B."/>
            <person name="Kofler R."/>
            <person name="Romand S."/>
            <person name="Hesse F."/>
            <person name="Budach W.E."/>
            <person name="Galosy S."/>
            <person name="Muller D."/>
            <person name="Noll T."/>
            <person name="Wienberg J."/>
            <person name="Jostock T."/>
            <person name="Leonard M."/>
            <person name="Grillari J."/>
            <person name="Tauch A."/>
            <person name="Goesmann A."/>
            <person name="Helk B."/>
            <person name="Mott J.E."/>
            <person name="Puhler A."/>
            <person name="Borth N."/>
        </authorList>
    </citation>
    <scope>NUCLEOTIDE SEQUENCE [LARGE SCALE GENOMIC DNA]</scope>
    <source>
        <strain evidence="10">17A/GY</strain>
    </source>
</reference>
<evidence type="ECO:0000256" key="1">
    <source>
        <dbReference type="ARBA" id="ARBA00022670"/>
    </source>
</evidence>
<accession>A0A061IH44</accession>
<keyword evidence="3 7" id="KW-0378">Hydrolase</keyword>
<gene>
    <name evidence="9" type="ORF">H671_1g3751</name>
</gene>
<dbReference type="GO" id="GO:0042277">
    <property type="term" value="F:peptide binding"/>
    <property type="evidence" value="ECO:0007669"/>
    <property type="project" value="UniProtKB-ARBA"/>
</dbReference>
<dbReference type="PROSITE" id="PS00134">
    <property type="entry name" value="TRYPSIN_HIS"/>
    <property type="match status" value="1"/>
</dbReference>
<dbReference type="GO" id="GO:0005737">
    <property type="term" value="C:cytoplasm"/>
    <property type="evidence" value="ECO:0007669"/>
    <property type="project" value="TreeGrafter"/>
</dbReference>
<dbReference type="InterPro" id="IPR009003">
    <property type="entry name" value="Peptidase_S1_PA"/>
</dbReference>
<dbReference type="SMART" id="SM00020">
    <property type="entry name" value="Tryp_SPc"/>
    <property type="match status" value="2"/>
</dbReference>
<dbReference type="Proteomes" id="UP000030759">
    <property type="component" value="Unassembled WGS sequence"/>
</dbReference>
<dbReference type="Pfam" id="PF00089">
    <property type="entry name" value="Trypsin"/>
    <property type="match status" value="3"/>
</dbReference>
<name>A0A061IH44_CRIGR</name>
<dbReference type="Gene3D" id="2.40.10.10">
    <property type="entry name" value="Trypsin-like serine proteases"/>
    <property type="match status" value="5"/>
</dbReference>
<keyword evidence="2" id="KW-0732">Signal</keyword>
<keyword evidence="1 7" id="KW-0645">Protease</keyword>
<sequence length="510" mass="56913">MWGTVAKPHSHPYMAFLKIYRIESGKYQCGGFLVEKDIVMTAAHCRGSNTSVILGAHDIKKLNNTQIIPVIKSISHEDYNNVTHANDIMLLKRTEVPDLNLFLHHPYQLERKAQLNKAVKTIALPKSQDWVKPKQELKNTQPIPVLKVIRHEDYNSEKMVNDIMLLKLKHKAQLNKAVKTIALPKSQEWVKPKQVTSQAYSSRHGSHAAHAVGFDLIRKQLVTLKTVKLLLHSPPFLQLWNYKSRDQAGGAQQRLTTSCTSGKMLALLFLLALLLPPEAGAEEIIGGVESKPHSRPYMAYLEIITERGFTASCGGFLITPEFVMTAAHCKGKEITVTLGAHDVSKTESTQQKIKVKKQIAHPNYSFYSNLNDIMLLKLQRKAMMTPAVDTVPLPSPSDFIKPGKMCRAAGWGRTGVTEPASDKLREVKLRIMDKEACKYYPNYKYDFQVCVGSPRKIRSAYKGDSGGPLLCAGVAHGIVSYGRGDAKPPAVFTRISPYVPWINTVIRANS</sequence>
<evidence type="ECO:0000256" key="4">
    <source>
        <dbReference type="ARBA" id="ARBA00022825"/>
    </source>
</evidence>
<dbReference type="FunFam" id="2.40.10.10:FF:000005">
    <property type="entry name" value="Serine protease 37"/>
    <property type="match status" value="2"/>
</dbReference>
<evidence type="ECO:0000256" key="3">
    <source>
        <dbReference type="ARBA" id="ARBA00022801"/>
    </source>
</evidence>
<dbReference type="MEROPS" id="S01.149"/>
<keyword evidence="5" id="KW-0865">Zymogen</keyword>
<keyword evidence="6" id="KW-1015">Disulfide bond</keyword>
<dbReference type="CDD" id="cd00190">
    <property type="entry name" value="Tryp_SPc"/>
    <property type="match status" value="1"/>
</dbReference>
<dbReference type="FunFam" id="2.40.10.10:FF:000014">
    <property type="entry name" value="Complement factor D"/>
    <property type="match status" value="1"/>
</dbReference>
<evidence type="ECO:0000256" key="7">
    <source>
        <dbReference type="RuleBase" id="RU363034"/>
    </source>
</evidence>
<dbReference type="PANTHER" id="PTHR24271:SF23">
    <property type="entry name" value="CHYMASE 2, MAST CELL-RELATED"/>
    <property type="match status" value="1"/>
</dbReference>
<protein>
    <submittedName>
        <fullName evidence="9">Mast cell protease 1-like protein</fullName>
        <ecNumber evidence="9">3.4.21.39</ecNumber>
    </submittedName>
</protein>
<evidence type="ECO:0000256" key="2">
    <source>
        <dbReference type="ARBA" id="ARBA00022729"/>
    </source>
</evidence>
<dbReference type="AlphaFoldDB" id="A0A061IH44"/>
<evidence type="ECO:0000256" key="6">
    <source>
        <dbReference type="ARBA" id="ARBA00023157"/>
    </source>
</evidence>
<feature type="domain" description="Peptidase S1" evidence="8">
    <location>
        <begin position="284"/>
        <end position="507"/>
    </location>
</feature>
<evidence type="ECO:0000313" key="9">
    <source>
        <dbReference type="EMBL" id="ERE87501.1"/>
    </source>
</evidence>
<dbReference type="EC" id="3.4.21.39" evidence="9"/>
<evidence type="ECO:0000259" key="8">
    <source>
        <dbReference type="PROSITE" id="PS50240"/>
    </source>
</evidence>
<proteinExistence type="predicted"/>
<dbReference type="PROSITE" id="PS50240">
    <property type="entry name" value="TRYPSIN_DOM"/>
    <property type="match status" value="2"/>
</dbReference>
<evidence type="ECO:0000313" key="10">
    <source>
        <dbReference type="Proteomes" id="UP000030759"/>
    </source>
</evidence>
<dbReference type="InterPro" id="IPR043504">
    <property type="entry name" value="Peptidase_S1_PA_chymotrypsin"/>
</dbReference>
<dbReference type="InterPro" id="IPR033116">
    <property type="entry name" value="TRYPSIN_SER"/>
</dbReference>
<keyword evidence="4 7" id="KW-0720">Serine protease</keyword>
<dbReference type="PRINTS" id="PR00722">
    <property type="entry name" value="CHYMOTRYPSIN"/>
</dbReference>
<dbReference type="InterPro" id="IPR001314">
    <property type="entry name" value="Peptidase_S1A"/>
</dbReference>
<dbReference type="SUPFAM" id="SSF50494">
    <property type="entry name" value="Trypsin-like serine proteases"/>
    <property type="match status" value="2"/>
</dbReference>
<feature type="domain" description="Peptidase S1" evidence="8">
    <location>
        <begin position="1"/>
        <end position="189"/>
    </location>
</feature>
<evidence type="ECO:0000256" key="5">
    <source>
        <dbReference type="ARBA" id="ARBA00023145"/>
    </source>
</evidence>
<dbReference type="EMBL" id="KE667101">
    <property type="protein sequence ID" value="ERE87501.1"/>
    <property type="molecule type" value="Genomic_DNA"/>
</dbReference>
<dbReference type="GO" id="GO:0004252">
    <property type="term" value="F:serine-type endopeptidase activity"/>
    <property type="evidence" value="ECO:0007669"/>
    <property type="project" value="UniProtKB-EC"/>
</dbReference>
<organism evidence="9 10">
    <name type="scientific">Cricetulus griseus</name>
    <name type="common">Chinese hamster</name>
    <name type="synonym">Cricetulus barabensis griseus</name>
    <dbReference type="NCBI Taxonomy" id="10029"/>
    <lineage>
        <taxon>Eukaryota</taxon>
        <taxon>Metazoa</taxon>
        <taxon>Chordata</taxon>
        <taxon>Craniata</taxon>
        <taxon>Vertebrata</taxon>
        <taxon>Euteleostomi</taxon>
        <taxon>Mammalia</taxon>
        <taxon>Eutheria</taxon>
        <taxon>Euarchontoglires</taxon>
        <taxon>Glires</taxon>
        <taxon>Rodentia</taxon>
        <taxon>Myomorpha</taxon>
        <taxon>Muroidea</taxon>
        <taxon>Cricetidae</taxon>
        <taxon>Cricetinae</taxon>
        <taxon>Cricetulus</taxon>
    </lineage>
</organism>